<dbReference type="KEGG" id="fat:DVK85_01765"/>
<proteinExistence type="inferred from homology"/>
<dbReference type="Proteomes" id="UP000253951">
    <property type="component" value="Chromosome"/>
</dbReference>
<accession>A0A345H8W8</accession>
<sequence>MNKKVFVVIVTYNGAHWVDRNISSLLQSDYPVTIIVIDNCSTDNTVALLDKYEEVSLIQANENLGFGKGNNIGIQKALAQGADYVFLLNQDAWVFNNTISSLIAKMEKDSKLGILSPMHYSGNGKSYDTAFSTYLSRSYSDLQYINSVAVPFVNAAAWMMSRKCIERVGFFEPLFGHYGEDRNYCDRVKYHGFLIGIDLDAKIIHDRVITRNLKKDIIQSKYKILATLLDINHSFSKSRLLALKEVVGLPKYFSKFYGVNGAINLFLKLITYYFNNIFNSSKIKKARRKSAVNG</sequence>
<dbReference type="PANTHER" id="PTHR43179">
    <property type="entry name" value="RHAMNOSYLTRANSFERASE WBBL"/>
    <property type="match status" value="1"/>
</dbReference>
<dbReference type="Pfam" id="PF00535">
    <property type="entry name" value="Glycos_transf_2"/>
    <property type="match status" value="1"/>
</dbReference>
<dbReference type="GO" id="GO:0016757">
    <property type="term" value="F:glycosyltransferase activity"/>
    <property type="evidence" value="ECO:0007669"/>
    <property type="project" value="UniProtKB-KW"/>
</dbReference>
<evidence type="ECO:0000256" key="3">
    <source>
        <dbReference type="ARBA" id="ARBA00022679"/>
    </source>
</evidence>
<protein>
    <submittedName>
        <fullName evidence="5">Glycosyltransferase family 2 protein</fullName>
    </submittedName>
</protein>
<evidence type="ECO:0000256" key="2">
    <source>
        <dbReference type="ARBA" id="ARBA00022676"/>
    </source>
</evidence>
<keyword evidence="2" id="KW-0328">Glycosyltransferase</keyword>
<evidence type="ECO:0000259" key="4">
    <source>
        <dbReference type="Pfam" id="PF00535"/>
    </source>
</evidence>
<evidence type="ECO:0000313" key="6">
    <source>
        <dbReference type="Proteomes" id="UP000253951"/>
    </source>
</evidence>
<reference evidence="5 6" key="1">
    <citation type="submission" date="2018-07" db="EMBL/GenBank/DDBJ databases">
        <title>Complete genome sequence of Flavobacterium arcticum type strain SM1502T.</title>
        <authorList>
            <person name="Li Y."/>
            <person name="Li D.-D."/>
        </authorList>
    </citation>
    <scope>NUCLEOTIDE SEQUENCE [LARGE SCALE GENOMIC DNA]</scope>
    <source>
        <strain evidence="5 6">SM1502</strain>
    </source>
</reference>
<comment type="similarity">
    <text evidence="1">Belongs to the glycosyltransferase 2 family.</text>
</comment>
<dbReference type="CDD" id="cd04186">
    <property type="entry name" value="GT_2_like_c"/>
    <property type="match status" value="1"/>
</dbReference>
<dbReference type="PANTHER" id="PTHR43179:SF12">
    <property type="entry name" value="GALACTOFURANOSYLTRANSFERASE GLFT2"/>
    <property type="match status" value="1"/>
</dbReference>
<organism evidence="5 6">
    <name type="scientific">Flavobacterium arcticum</name>
    <dbReference type="NCBI Taxonomy" id="1784713"/>
    <lineage>
        <taxon>Bacteria</taxon>
        <taxon>Pseudomonadati</taxon>
        <taxon>Bacteroidota</taxon>
        <taxon>Flavobacteriia</taxon>
        <taxon>Flavobacteriales</taxon>
        <taxon>Flavobacteriaceae</taxon>
        <taxon>Flavobacterium</taxon>
    </lineage>
</organism>
<dbReference type="EMBL" id="CP031188">
    <property type="protein sequence ID" value="AXG73028.1"/>
    <property type="molecule type" value="Genomic_DNA"/>
</dbReference>
<name>A0A345H8W8_9FLAO</name>
<dbReference type="OrthoDB" id="9771846at2"/>
<dbReference type="InterPro" id="IPR029044">
    <property type="entry name" value="Nucleotide-diphossugar_trans"/>
</dbReference>
<dbReference type="InterPro" id="IPR001173">
    <property type="entry name" value="Glyco_trans_2-like"/>
</dbReference>
<keyword evidence="3 5" id="KW-0808">Transferase</keyword>
<feature type="domain" description="Glycosyltransferase 2-like" evidence="4">
    <location>
        <begin position="7"/>
        <end position="168"/>
    </location>
</feature>
<gene>
    <name evidence="5" type="ORF">DVK85_01765</name>
</gene>
<evidence type="ECO:0000256" key="1">
    <source>
        <dbReference type="ARBA" id="ARBA00006739"/>
    </source>
</evidence>
<evidence type="ECO:0000313" key="5">
    <source>
        <dbReference type="EMBL" id="AXG73028.1"/>
    </source>
</evidence>
<keyword evidence="6" id="KW-1185">Reference proteome</keyword>
<dbReference type="AlphaFoldDB" id="A0A345H8W8"/>
<dbReference type="SUPFAM" id="SSF53448">
    <property type="entry name" value="Nucleotide-diphospho-sugar transferases"/>
    <property type="match status" value="1"/>
</dbReference>
<dbReference type="RefSeq" id="WP_114676791.1">
    <property type="nucleotide sequence ID" value="NZ_CP031188.1"/>
</dbReference>
<dbReference type="Gene3D" id="3.90.550.10">
    <property type="entry name" value="Spore Coat Polysaccharide Biosynthesis Protein SpsA, Chain A"/>
    <property type="match status" value="1"/>
</dbReference>